<dbReference type="InterPro" id="IPR007712">
    <property type="entry name" value="RelE/ParE_toxin"/>
</dbReference>
<evidence type="ECO:0000313" key="3">
    <source>
        <dbReference type="Proteomes" id="UP000494363"/>
    </source>
</evidence>
<proteinExistence type="predicted"/>
<dbReference type="EMBL" id="CADIKH010000129">
    <property type="protein sequence ID" value="CAB3774535.1"/>
    <property type="molecule type" value="Genomic_DNA"/>
</dbReference>
<organism evidence="2 3">
    <name type="scientific">Paraburkholderia humisilvae</name>
    <dbReference type="NCBI Taxonomy" id="627669"/>
    <lineage>
        <taxon>Bacteria</taxon>
        <taxon>Pseudomonadati</taxon>
        <taxon>Pseudomonadota</taxon>
        <taxon>Betaproteobacteria</taxon>
        <taxon>Burkholderiales</taxon>
        <taxon>Burkholderiaceae</taxon>
        <taxon>Paraburkholderia</taxon>
    </lineage>
</organism>
<name>A0A6J5FBE5_9BURK</name>
<gene>
    <name evidence="2" type="primary">parE_2</name>
    <name evidence="2" type="ORF">LMG29542_07912</name>
</gene>
<accession>A0A6J5FBE5</accession>
<sequence>MSPDYVLTEAAEADMRGIIRYTRKQWGDAQVRRYIARLERGIASLAARKGLFKDMSVVYPALRMAHYQHHYVFCLPRENAPALIVAIFHERMDLMVRLAERLSEGEG</sequence>
<dbReference type="AlphaFoldDB" id="A0A6J5FBE5"/>
<evidence type="ECO:0000313" key="2">
    <source>
        <dbReference type="EMBL" id="CAB3774535.1"/>
    </source>
</evidence>
<dbReference type="Gene3D" id="3.30.2310.20">
    <property type="entry name" value="RelE-like"/>
    <property type="match status" value="1"/>
</dbReference>
<reference evidence="2 3" key="1">
    <citation type="submission" date="2020-04" db="EMBL/GenBank/DDBJ databases">
        <authorList>
            <person name="De Canck E."/>
        </authorList>
    </citation>
    <scope>NUCLEOTIDE SEQUENCE [LARGE SCALE GENOMIC DNA]</scope>
    <source>
        <strain evidence="2 3">LMG 29542</strain>
    </source>
</reference>
<evidence type="ECO:0000256" key="1">
    <source>
        <dbReference type="ARBA" id="ARBA00022649"/>
    </source>
</evidence>
<keyword evidence="3" id="KW-1185">Reference proteome</keyword>
<dbReference type="InterPro" id="IPR035093">
    <property type="entry name" value="RelE/ParE_toxin_dom_sf"/>
</dbReference>
<protein>
    <submittedName>
        <fullName evidence="2">Toxin ParE</fullName>
    </submittedName>
</protein>
<dbReference type="Proteomes" id="UP000494363">
    <property type="component" value="Unassembled WGS sequence"/>
</dbReference>
<dbReference type="RefSeq" id="WP_175233096.1">
    <property type="nucleotide sequence ID" value="NZ_CADIKH010000129.1"/>
</dbReference>
<dbReference type="Pfam" id="PF05016">
    <property type="entry name" value="ParE_toxin"/>
    <property type="match status" value="1"/>
</dbReference>
<keyword evidence="1" id="KW-1277">Toxin-antitoxin system</keyword>